<reference evidence="1 2" key="2">
    <citation type="journal article" date="2017" name="Front. Plant Sci.">
        <title>Gene Classification and Mining of Molecular Markers Useful in Red Clover (Trifolium pratense) Breeding.</title>
        <authorList>
            <person name="Istvanek J."/>
            <person name="Dluhosova J."/>
            <person name="Dluhos P."/>
            <person name="Patkova L."/>
            <person name="Nedelnik J."/>
            <person name="Repkova J."/>
        </authorList>
    </citation>
    <scope>NUCLEOTIDE SEQUENCE [LARGE SCALE GENOMIC DNA]</scope>
    <source>
        <strain evidence="2">cv. Tatra</strain>
        <tissue evidence="1">Young leaves</tissue>
    </source>
</reference>
<comment type="caution">
    <text evidence="1">The sequence shown here is derived from an EMBL/GenBank/DDBJ whole genome shotgun (WGS) entry which is preliminary data.</text>
</comment>
<name>A0A2K3MNH5_TRIPR</name>
<protein>
    <submittedName>
        <fullName evidence="1">Cysteine-rich receptor-like protein kinase</fullName>
    </submittedName>
</protein>
<keyword evidence="1" id="KW-0675">Receptor</keyword>
<gene>
    <name evidence="1" type="ORF">L195_g015492</name>
</gene>
<reference evidence="1 2" key="1">
    <citation type="journal article" date="2014" name="Am. J. Bot.">
        <title>Genome assembly and annotation for red clover (Trifolium pratense; Fabaceae).</title>
        <authorList>
            <person name="Istvanek J."/>
            <person name="Jaros M."/>
            <person name="Krenek A."/>
            <person name="Repkova J."/>
        </authorList>
    </citation>
    <scope>NUCLEOTIDE SEQUENCE [LARGE SCALE GENOMIC DNA]</scope>
    <source>
        <strain evidence="2">cv. Tatra</strain>
        <tissue evidence="1">Young leaves</tissue>
    </source>
</reference>
<keyword evidence="1" id="KW-0418">Kinase</keyword>
<sequence>MGSVISDSQTTFVKGRQILDDILIANEVVDEARRSKKELLLFKVNFEKAYDSVEWVIWMLLWGGWAS</sequence>
<accession>A0A2K3MNH5</accession>
<evidence type="ECO:0000313" key="1">
    <source>
        <dbReference type="EMBL" id="PNX92357.1"/>
    </source>
</evidence>
<organism evidence="1 2">
    <name type="scientific">Trifolium pratense</name>
    <name type="common">Red clover</name>
    <dbReference type="NCBI Taxonomy" id="57577"/>
    <lineage>
        <taxon>Eukaryota</taxon>
        <taxon>Viridiplantae</taxon>
        <taxon>Streptophyta</taxon>
        <taxon>Embryophyta</taxon>
        <taxon>Tracheophyta</taxon>
        <taxon>Spermatophyta</taxon>
        <taxon>Magnoliopsida</taxon>
        <taxon>eudicotyledons</taxon>
        <taxon>Gunneridae</taxon>
        <taxon>Pentapetalae</taxon>
        <taxon>rosids</taxon>
        <taxon>fabids</taxon>
        <taxon>Fabales</taxon>
        <taxon>Fabaceae</taxon>
        <taxon>Papilionoideae</taxon>
        <taxon>50 kb inversion clade</taxon>
        <taxon>NPAAA clade</taxon>
        <taxon>Hologalegina</taxon>
        <taxon>IRL clade</taxon>
        <taxon>Trifolieae</taxon>
        <taxon>Trifolium</taxon>
    </lineage>
</organism>
<dbReference type="AlphaFoldDB" id="A0A2K3MNH5"/>
<dbReference type="EMBL" id="ASHM01010518">
    <property type="protein sequence ID" value="PNX92357.1"/>
    <property type="molecule type" value="Genomic_DNA"/>
</dbReference>
<proteinExistence type="predicted"/>
<keyword evidence="1" id="KW-0808">Transferase</keyword>
<dbReference type="Proteomes" id="UP000236291">
    <property type="component" value="Unassembled WGS sequence"/>
</dbReference>
<evidence type="ECO:0000313" key="2">
    <source>
        <dbReference type="Proteomes" id="UP000236291"/>
    </source>
</evidence>
<dbReference type="GO" id="GO:0016301">
    <property type="term" value="F:kinase activity"/>
    <property type="evidence" value="ECO:0007669"/>
    <property type="project" value="UniProtKB-KW"/>
</dbReference>